<keyword evidence="6 8" id="KW-0413">Isomerase</keyword>
<dbReference type="GO" id="GO:0006096">
    <property type="term" value="P:glycolytic process"/>
    <property type="evidence" value="ECO:0007669"/>
    <property type="project" value="UniProtKB-KW"/>
</dbReference>
<dbReference type="SUPFAM" id="SSF53649">
    <property type="entry name" value="Alkaline phosphatase-like"/>
    <property type="match status" value="1"/>
</dbReference>
<feature type="domain" description="Metalloenzyme" evidence="7">
    <location>
        <begin position="1"/>
        <end position="377"/>
    </location>
</feature>
<reference evidence="8" key="1">
    <citation type="submission" date="2020-10" db="EMBL/GenBank/DDBJ databases">
        <authorList>
            <person name="Gilroy R."/>
        </authorList>
    </citation>
    <scope>NUCLEOTIDE SEQUENCE</scope>
    <source>
        <strain evidence="8">ChiBcolR7-354</strain>
    </source>
</reference>
<evidence type="ECO:0000313" key="8">
    <source>
        <dbReference type="EMBL" id="HIQ79393.1"/>
    </source>
</evidence>
<comment type="caution">
    <text evidence="8">The sequence shown here is derived from an EMBL/GenBank/DDBJ whole genome shotgun (WGS) entry which is preliminary data.</text>
</comment>
<dbReference type="EMBL" id="DVGA01000101">
    <property type="protein sequence ID" value="HIQ79393.1"/>
    <property type="molecule type" value="Genomic_DNA"/>
</dbReference>
<dbReference type="AlphaFoldDB" id="A0A9D0ZFB4"/>
<dbReference type="Proteomes" id="UP000824262">
    <property type="component" value="Unassembled WGS sequence"/>
</dbReference>
<organism evidence="8 9">
    <name type="scientific">Candidatus Scatomorpha intestinavium</name>
    <dbReference type="NCBI Taxonomy" id="2840922"/>
    <lineage>
        <taxon>Bacteria</taxon>
        <taxon>Bacillati</taxon>
        <taxon>Bacillota</taxon>
        <taxon>Clostridia</taxon>
        <taxon>Eubacteriales</taxon>
        <taxon>Candidatus Scatomorpha</taxon>
    </lineage>
</organism>
<keyword evidence="5" id="KW-0324">Glycolysis</keyword>
<dbReference type="Gene3D" id="3.40.720.10">
    <property type="entry name" value="Alkaline Phosphatase, subunit A"/>
    <property type="match status" value="2"/>
</dbReference>
<gene>
    <name evidence="8" type="primary">apgM</name>
    <name evidence="8" type="ORF">IAB77_09085</name>
</gene>
<dbReference type="InterPro" id="IPR006124">
    <property type="entry name" value="Metalloenzyme"/>
</dbReference>
<dbReference type="EC" id="5.4.2.12" evidence="8"/>
<dbReference type="CDD" id="cd16011">
    <property type="entry name" value="iPGM_like"/>
    <property type="match status" value="1"/>
</dbReference>
<comment type="catalytic activity">
    <reaction evidence="1">
        <text>(2R)-2-phosphoglycerate = (2R)-3-phosphoglycerate</text>
        <dbReference type="Rhea" id="RHEA:15901"/>
        <dbReference type="ChEBI" id="CHEBI:58272"/>
        <dbReference type="ChEBI" id="CHEBI:58289"/>
        <dbReference type="EC" id="5.4.2.12"/>
    </reaction>
</comment>
<dbReference type="GO" id="GO:0046872">
    <property type="term" value="F:metal ion binding"/>
    <property type="evidence" value="ECO:0007669"/>
    <property type="project" value="InterPro"/>
</dbReference>
<dbReference type="PANTHER" id="PTHR31209:SF4">
    <property type="entry name" value="2,3-BISPHOSPHOGLYCERATE-INDEPENDENT PHOSPHOGLYCERATE MUTASE"/>
    <property type="match status" value="1"/>
</dbReference>
<name>A0A9D0ZFB4_9FIRM</name>
<evidence type="ECO:0000256" key="1">
    <source>
        <dbReference type="ARBA" id="ARBA00000370"/>
    </source>
</evidence>
<evidence type="ECO:0000256" key="4">
    <source>
        <dbReference type="ARBA" id="ARBA00005524"/>
    </source>
</evidence>
<protein>
    <submittedName>
        <fullName evidence="8">2,3-bisphosphoglycerate-independent phosphoglycerate mutase</fullName>
        <ecNumber evidence="8">5.4.2.12</ecNumber>
    </submittedName>
</protein>
<evidence type="ECO:0000259" key="7">
    <source>
        <dbReference type="Pfam" id="PF01676"/>
    </source>
</evidence>
<dbReference type="PIRSF" id="PIRSF006392">
    <property type="entry name" value="IPGAM_arch"/>
    <property type="match status" value="1"/>
</dbReference>
<evidence type="ECO:0000256" key="6">
    <source>
        <dbReference type="ARBA" id="ARBA00023235"/>
    </source>
</evidence>
<dbReference type="Pfam" id="PF10143">
    <property type="entry name" value="PhosphMutase"/>
    <property type="match status" value="1"/>
</dbReference>
<dbReference type="PANTHER" id="PTHR31209">
    <property type="entry name" value="COFACTOR-INDEPENDENT PHOSPHOGLYCERATE MUTASE"/>
    <property type="match status" value="1"/>
</dbReference>
<dbReference type="GO" id="GO:0004619">
    <property type="term" value="F:phosphoglycerate mutase activity"/>
    <property type="evidence" value="ECO:0007669"/>
    <property type="project" value="UniProtKB-EC"/>
</dbReference>
<dbReference type="InterPro" id="IPR017850">
    <property type="entry name" value="Alkaline_phosphatase_core_sf"/>
</dbReference>
<evidence type="ECO:0000313" key="9">
    <source>
        <dbReference type="Proteomes" id="UP000824262"/>
    </source>
</evidence>
<reference evidence="8" key="2">
    <citation type="journal article" date="2021" name="PeerJ">
        <title>Extensive microbial diversity within the chicken gut microbiome revealed by metagenomics and culture.</title>
        <authorList>
            <person name="Gilroy R."/>
            <person name="Ravi A."/>
            <person name="Getino M."/>
            <person name="Pursley I."/>
            <person name="Horton D.L."/>
            <person name="Alikhan N.F."/>
            <person name="Baker D."/>
            <person name="Gharbi K."/>
            <person name="Hall N."/>
            <person name="Watson M."/>
            <person name="Adriaenssens E.M."/>
            <person name="Foster-Nyarko E."/>
            <person name="Jarju S."/>
            <person name="Secka A."/>
            <person name="Antonio M."/>
            <person name="Oren A."/>
            <person name="Chaudhuri R.R."/>
            <person name="La Ragione R."/>
            <person name="Hildebrand F."/>
            <person name="Pallen M.J."/>
        </authorList>
    </citation>
    <scope>NUCLEOTIDE SEQUENCE</scope>
    <source>
        <strain evidence="8">ChiBcolR7-354</strain>
    </source>
</reference>
<proteinExistence type="inferred from homology"/>
<comment type="similarity">
    <text evidence="4">Belongs to the BPG-independent phosphoglycerate mutase family. A-PGAM subfamily.</text>
</comment>
<dbReference type="NCBIfam" id="TIGR00306">
    <property type="entry name" value="apgM"/>
    <property type="match status" value="1"/>
</dbReference>
<evidence type="ECO:0000256" key="5">
    <source>
        <dbReference type="ARBA" id="ARBA00023152"/>
    </source>
</evidence>
<dbReference type="Pfam" id="PF01676">
    <property type="entry name" value="Metalloenzyme"/>
    <property type="match status" value="1"/>
</dbReference>
<comment type="pathway">
    <text evidence="3">Carbohydrate degradation.</text>
</comment>
<comment type="function">
    <text evidence="2">Catalyzes the interconversion of 2-phosphoglycerate and 3-phosphoglycerate.</text>
</comment>
<sequence length="411" mass="44297">MKYVLIIGDGMADDPIESLGGRTPLEACKKPFFDSLSERGELGLVQTIPGGFPPGSDTAIMSIFGCDPAKYFSGRAPLELAASGIDMPEGSAAYRCNMVTLGGDESLPFEEKTMVSHSAGSIEGEESDELINWLFAQEAFASLAREARLTVHPGSSFRHLAVQEGADITGIVLAPPHDHLNEQIGPILPRGCANAEVLLELMKTANRLLEHHPINEKRRAAGHLPANCVWFWAEGKGAKLPNFPGRFGADGGVVSAVPLCHGIARLVGLEPISVPTATGEWDTDYEAKTKAALDCLESHDFAAIHLEGPDEATHNHDLEHKIYSVECLSERVAKPLCAELRERGEDFRLLILSDHRTFMHNGAHGATPVPYMIYDSREPAPGSGLGYSEANGEAGPFLNSGVELMPRLFGR</sequence>
<evidence type="ECO:0000256" key="2">
    <source>
        <dbReference type="ARBA" id="ARBA00002315"/>
    </source>
</evidence>
<dbReference type="InterPro" id="IPR004456">
    <property type="entry name" value="Pglycerate_mutase_ApgM"/>
</dbReference>
<accession>A0A9D0ZFB4</accession>
<evidence type="ECO:0000256" key="3">
    <source>
        <dbReference type="ARBA" id="ARBA00004921"/>
    </source>
</evidence>